<reference evidence="1" key="1">
    <citation type="submission" date="2016-03" db="EMBL/GenBank/DDBJ databases">
        <title>Mechanisms controlling the formation of the plant cell surface in tip-growing cells are functionally conserved among land plants.</title>
        <authorList>
            <person name="Honkanen S."/>
            <person name="Jones V.A."/>
            <person name="Morieri G."/>
            <person name="Champion C."/>
            <person name="Hetherington A.J."/>
            <person name="Kelly S."/>
            <person name="Saint-Marcoux D."/>
            <person name="Proust H."/>
            <person name="Prescott H."/>
            <person name="Dolan L."/>
        </authorList>
    </citation>
    <scope>NUCLEOTIDE SEQUENCE [LARGE SCALE GENOMIC DNA]</scope>
    <source>
        <tissue evidence="1">Whole gametophyte</tissue>
    </source>
</reference>
<gene>
    <name evidence="1" type="ORF">AXG93_2090s1060</name>
</gene>
<proteinExistence type="predicted"/>
<organism evidence="1 2">
    <name type="scientific">Marchantia polymorpha subsp. ruderalis</name>
    <dbReference type="NCBI Taxonomy" id="1480154"/>
    <lineage>
        <taxon>Eukaryota</taxon>
        <taxon>Viridiplantae</taxon>
        <taxon>Streptophyta</taxon>
        <taxon>Embryophyta</taxon>
        <taxon>Marchantiophyta</taxon>
        <taxon>Marchantiopsida</taxon>
        <taxon>Marchantiidae</taxon>
        <taxon>Marchantiales</taxon>
        <taxon>Marchantiaceae</taxon>
        <taxon>Marchantia</taxon>
    </lineage>
</organism>
<name>A0A176W8I8_MARPO</name>
<evidence type="ECO:0000313" key="1">
    <source>
        <dbReference type="EMBL" id="OAE29400.1"/>
    </source>
</evidence>
<keyword evidence="2" id="KW-1185">Reference proteome</keyword>
<protein>
    <submittedName>
        <fullName evidence="1">Uncharacterized protein</fullName>
    </submittedName>
</protein>
<accession>A0A176W8I8</accession>
<dbReference type="AlphaFoldDB" id="A0A176W8I8"/>
<evidence type="ECO:0000313" key="2">
    <source>
        <dbReference type="Proteomes" id="UP000077202"/>
    </source>
</evidence>
<dbReference type="EMBL" id="LVLJ01001468">
    <property type="protein sequence ID" value="OAE29400.1"/>
    <property type="molecule type" value="Genomic_DNA"/>
</dbReference>
<comment type="caution">
    <text evidence="1">The sequence shown here is derived from an EMBL/GenBank/DDBJ whole genome shotgun (WGS) entry which is preliminary data.</text>
</comment>
<dbReference type="Proteomes" id="UP000077202">
    <property type="component" value="Unassembled WGS sequence"/>
</dbReference>
<sequence>MASVIRVYVQTMWIVTSPNLQPTGAQQEASRWPSRLVKLDTVPPNAPNRARGLFCPDAACDLALLVMMLTDVTLSPAPPARCPFSNLDRKLGTASPSSPPPKLGDNGWSLFLGADLSTKHRKLTAHPLIHTTSLFDGEGIVCPLNLEIWILNLEIWLAYFSITLATSASGISSFDPLGVQGERERETRSVKSKFGGVGVGAGGGVSSGCGIFYQGLWTPGTPDPGYLVLLLECGNTPLPHRMVVGDWRNVVKGLGLGL</sequence>